<dbReference type="Gene3D" id="3.30.1310.20">
    <property type="entry name" value="PRTase-like"/>
    <property type="match status" value="1"/>
</dbReference>
<dbReference type="AlphaFoldDB" id="A0A238ZF86"/>
<dbReference type="CDD" id="cd06223">
    <property type="entry name" value="PRTases_typeI"/>
    <property type="match status" value="1"/>
</dbReference>
<dbReference type="EMBL" id="FZNN01000029">
    <property type="protein sequence ID" value="SNR81354.1"/>
    <property type="molecule type" value="Genomic_DNA"/>
</dbReference>
<dbReference type="InterPro" id="IPR029057">
    <property type="entry name" value="PRTase-like"/>
</dbReference>
<organism evidence="2 3">
    <name type="scientific">Puniceibacterium sediminis</name>
    <dbReference type="NCBI Taxonomy" id="1608407"/>
    <lineage>
        <taxon>Bacteria</taxon>
        <taxon>Pseudomonadati</taxon>
        <taxon>Pseudomonadota</taxon>
        <taxon>Alphaproteobacteria</taxon>
        <taxon>Rhodobacterales</taxon>
        <taxon>Paracoccaceae</taxon>
        <taxon>Puniceibacterium</taxon>
    </lineage>
</organism>
<sequence length="221" mass="23665">MNTLHLFKDRREAGRQLAAALPPVQPEETVVVALPRGGVPVAEEICRALHVPLDLVFVRKIGAPGQPEVAVGAVTDGAFPQVTVNERVARAFGMTHADVEARAQALMPEIARRRQLYLQGIKLPDLKGKTLIVVDDGVATGATARAGLRALRESGASRIILALPVAAPDALRELAELADQTVCLNQPHAFMAVGAAYQNFSQTSDDDVVEALRRCNEWSPA</sequence>
<dbReference type="Proteomes" id="UP000198417">
    <property type="component" value="Unassembled WGS sequence"/>
</dbReference>
<name>A0A238ZF86_9RHOB</name>
<dbReference type="GO" id="GO:0016740">
    <property type="term" value="F:transferase activity"/>
    <property type="evidence" value="ECO:0007669"/>
    <property type="project" value="UniProtKB-KW"/>
</dbReference>
<keyword evidence="3" id="KW-1185">Reference proteome</keyword>
<feature type="domain" description="Phosphoribosyltransferase" evidence="1">
    <location>
        <begin position="27"/>
        <end position="185"/>
    </location>
</feature>
<dbReference type="Pfam" id="PF00156">
    <property type="entry name" value="Pribosyltran"/>
    <property type="match status" value="1"/>
</dbReference>
<reference evidence="2 3" key="1">
    <citation type="submission" date="2017-06" db="EMBL/GenBank/DDBJ databases">
        <authorList>
            <person name="Kim H.J."/>
            <person name="Triplett B.A."/>
        </authorList>
    </citation>
    <scope>NUCLEOTIDE SEQUENCE [LARGE SCALE GENOMIC DNA]</scope>
    <source>
        <strain evidence="2 3">DSM 29052</strain>
    </source>
</reference>
<dbReference type="SUPFAM" id="SSF53271">
    <property type="entry name" value="PRTase-like"/>
    <property type="match status" value="1"/>
</dbReference>
<evidence type="ECO:0000313" key="2">
    <source>
        <dbReference type="EMBL" id="SNR81354.1"/>
    </source>
</evidence>
<evidence type="ECO:0000313" key="3">
    <source>
        <dbReference type="Proteomes" id="UP000198417"/>
    </source>
</evidence>
<protein>
    <submittedName>
        <fullName evidence="2">Putative phosphoribosyl transferase</fullName>
    </submittedName>
</protein>
<dbReference type="InterPro" id="IPR000836">
    <property type="entry name" value="PRTase_dom"/>
</dbReference>
<dbReference type="Gene3D" id="3.40.50.2020">
    <property type="match status" value="1"/>
</dbReference>
<proteinExistence type="predicted"/>
<dbReference type="RefSeq" id="WP_217898811.1">
    <property type="nucleotide sequence ID" value="NZ_FZNN01000029.1"/>
</dbReference>
<gene>
    <name evidence="2" type="ORF">SAMN06265370_12923</name>
</gene>
<accession>A0A238ZF86</accession>
<keyword evidence="2" id="KW-0808">Transferase</keyword>
<evidence type="ECO:0000259" key="1">
    <source>
        <dbReference type="Pfam" id="PF00156"/>
    </source>
</evidence>